<feature type="compositionally biased region" description="Polar residues" evidence="1">
    <location>
        <begin position="1"/>
        <end position="10"/>
    </location>
</feature>
<organism evidence="2 3">
    <name type="scientific">Novymonas esmeraldas</name>
    <dbReference type="NCBI Taxonomy" id="1808958"/>
    <lineage>
        <taxon>Eukaryota</taxon>
        <taxon>Discoba</taxon>
        <taxon>Euglenozoa</taxon>
        <taxon>Kinetoplastea</taxon>
        <taxon>Metakinetoplastina</taxon>
        <taxon>Trypanosomatida</taxon>
        <taxon>Trypanosomatidae</taxon>
        <taxon>Novymonas</taxon>
    </lineage>
</organism>
<dbReference type="Proteomes" id="UP001430356">
    <property type="component" value="Unassembled WGS sequence"/>
</dbReference>
<dbReference type="AlphaFoldDB" id="A0AAW0ENN1"/>
<keyword evidence="3" id="KW-1185">Reference proteome</keyword>
<evidence type="ECO:0000313" key="2">
    <source>
        <dbReference type="EMBL" id="KAK7195662.1"/>
    </source>
</evidence>
<reference evidence="2 3" key="1">
    <citation type="journal article" date="2021" name="MBio">
        <title>A New Model Trypanosomatid, Novymonas esmeraldas: Genomic Perception of Its 'Candidatus Pandoraea novymonadis' Endosymbiont.</title>
        <authorList>
            <person name="Zakharova A."/>
            <person name="Saura A."/>
            <person name="Butenko A."/>
            <person name="Podesvova L."/>
            <person name="Warmusova S."/>
            <person name="Kostygov A.Y."/>
            <person name="Nenarokova A."/>
            <person name="Lukes J."/>
            <person name="Opperdoes F.R."/>
            <person name="Yurchenko V."/>
        </authorList>
    </citation>
    <scope>NUCLEOTIDE SEQUENCE [LARGE SCALE GENOMIC DNA]</scope>
    <source>
        <strain evidence="2 3">E262AT.01</strain>
    </source>
</reference>
<comment type="caution">
    <text evidence="2">The sequence shown here is derived from an EMBL/GenBank/DDBJ whole genome shotgun (WGS) entry which is preliminary data.</text>
</comment>
<evidence type="ECO:0000313" key="3">
    <source>
        <dbReference type="Proteomes" id="UP001430356"/>
    </source>
</evidence>
<gene>
    <name evidence="2" type="ORF">NESM_000496000</name>
</gene>
<proteinExistence type="predicted"/>
<dbReference type="EMBL" id="JAECZO010000059">
    <property type="protein sequence ID" value="KAK7195662.1"/>
    <property type="molecule type" value="Genomic_DNA"/>
</dbReference>
<feature type="region of interest" description="Disordered" evidence="1">
    <location>
        <begin position="1"/>
        <end position="32"/>
    </location>
</feature>
<accession>A0AAW0ENN1</accession>
<name>A0AAW0ENN1_9TRYP</name>
<sequence>MSAPFTTNAWEHSPPFEPLEPSGVGSPCSDKAASPVAADAKAHCSGGGLPGATGTEVRAAHGAEHSADATAAAGTPAAPDAAAAAAAATAGVVVAAPSPKGAKSGGGAVVVASPLPSIFPGLYEDVEYPLRTLYAPPQPPGDLPPRVKRPVRPGPVYANDITSAGERHHRAQREVSRMWRGVLCRRRLRQARMLDELVNHRARRIQCWWRCLQARWRRRQLHAIREEWAKERTAQYVADCVANTTNIIYWQQCRFDAAAVLIQRMVRWYLREKERFACEARGLPESEWPPALEQPPTHTHRPYFPWRRRRHHAGDGVSIAGGALDADELHTAGGVGVHSRTLLRFRELRPPVPPPTQEEVETVNAKMRERNEQRALALATPEAVSRAAWKTEGMQHEDLDFNAGVVQRAYRSKQAPIKVRTRQVTEDYFNKTARIIARTFRMYVLIKRMRNRRAKLEAQVRTRTARRNAERVEALKVAAVWQRDLMDAAATCIQRCWHWYRYQQQQQQHLTAPASHATRDVAPPPYGLINAHIQREQALRWAAMSLMEQHELTKRRRAYHRFTPAKTTVLECTGRFNAVASDEL</sequence>
<evidence type="ECO:0000256" key="1">
    <source>
        <dbReference type="SAM" id="MobiDB-lite"/>
    </source>
</evidence>
<protein>
    <submittedName>
        <fullName evidence="2">Uncharacterized protein</fullName>
    </submittedName>
</protein>